<sequence>MKKILIIIGGIIVVVLIIALNLKQRHGGENVEIEIAKKGEVVSRVDADGELKAKSQVDISAETIGRVKKIYYKEGDYVKKGALLIELDDTQAKANYQLAEVRLKQAEQVFNRSKSLYEKGLISKENFENVQLNYESAKASYEQALDAYKKTKIYAPISGRLMKVNIEEGETAVMGTLNYAGTVLATIADMSAMIAVVKIDETEVPHVKSGQEAEVIADALPDSVFKGVVTKVGLMPITSIATAATEKATDFEVEIELKEFSESLRPGMNVKAEIITSKKSDVLVVPIQAVGRRKIKDKTTESIFVVRNKKAVLKEIQTGISSDTEMEISSGINEGDTVITGPYRVLSKLKDGARVEFKESGKEGNK</sequence>
<dbReference type="InterPro" id="IPR058637">
    <property type="entry name" value="YknX-like_C"/>
</dbReference>
<dbReference type="Gene3D" id="2.40.30.170">
    <property type="match status" value="1"/>
</dbReference>
<evidence type="ECO:0000259" key="2">
    <source>
        <dbReference type="Pfam" id="PF25917"/>
    </source>
</evidence>
<dbReference type="PANTHER" id="PTHR30469:SF33">
    <property type="entry name" value="SLR1207 PROTEIN"/>
    <property type="match status" value="1"/>
</dbReference>
<comment type="caution">
    <text evidence="5">The sequence shown here is derived from an EMBL/GenBank/DDBJ whole genome shotgun (WGS) entry which is preliminary data.</text>
</comment>
<protein>
    <submittedName>
        <fullName evidence="5">Efflux RND transporter periplasmic adaptor subunit</fullName>
    </submittedName>
</protein>
<dbReference type="InterPro" id="IPR058636">
    <property type="entry name" value="Beta-barrel_YknX"/>
</dbReference>
<dbReference type="AlphaFoldDB" id="A0A7V0Z7Y2"/>
<comment type="similarity">
    <text evidence="1">Belongs to the membrane fusion protein (MFP) (TC 8.A.1) family.</text>
</comment>
<accession>A0A7V0Z7Y2</accession>
<dbReference type="InterPro" id="IPR006143">
    <property type="entry name" value="RND_pump_MFP"/>
</dbReference>
<name>A0A7V0Z7Y2_UNCW3</name>
<feature type="domain" description="YknX-like beta-barrel" evidence="4">
    <location>
        <begin position="197"/>
        <end position="274"/>
    </location>
</feature>
<evidence type="ECO:0000259" key="3">
    <source>
        <dbReference type="Pfam" id="PF25989"/>
    </source>
</evidence>
<feature type="domain" description="Multidrug resistance protein MdtA-like barrel-sandwich hybrid" evidence="2">
    <location>
        <begin position="56"/>
        <end position="176"/>
    </location>
</feature>
<reference evidence="5" key="1">
    <citation type="journal article" date="2020" name="mSystems">
        <title>Genome- and Community-Level Interaction Insights into Carbon Utilization and Element Cycling Functions of Hydrothermarchaeota in Hydrothermal Sediment.</title>
        <authorList>
            <person name="Zhou Z."/>
            <person name="Liu Y."/>
            <person name="Xu W."/>
            <person name="Pan J."/>
            <person name="Luo Z.H."/>
            <person name="Li M."/>
        </authorList>
    </citation>
    <scope>NUCLEOTIDE SEQUENCE [LARGE SCALE GENOMIC DNA]</scope>
    <source>
        <strain evidence="5">SpSt-258</strain>
    </source>
</reference>
<dbReference type="PRINTS" id="PR01490">
    <property type="entry name" value="RTXTOXIND"/>
</dbReference>
<evidence type="ECO:0000256" key="1">
    <source>
        <dbReference type="ARBA" id="ARBA00009477"/>
    </source>
</evidence>
<dbReference type="Gene3D" id="6.20.50.140">
    <property type="match status" value="1"/>
</dbReference>
<proteinExistence type="inferred from homology"/>
<gene>
    <name evidence="5" type="ORF">ENP86_12165</name>
</gene>
<dbReference type="GO" id="GO:0015562">
    <property type="term" value="F:efflux transmembrane transporter activity"/>
    <property type="evidence" value="ECO:0007669"/>
    <property type="project" value="InterPro"/>
</dbReference>
<dbReference type="Pfam" id="PF25990">
    <property type="entry name" value="Beta-barrel_YknX"/>
    <property type="match status" value="1"/>
</dbReference>
<dbReference type="PANTHER" id="PTHR30469">
    <property type="entry name" value="MULTIDRUG RESISTANCE PROTEIN MDTA"/>
    <property type="match status" value="1"/>
</dbReference>
<evidence type="ECO:0000259" key="4">
    <source>
        <dbReference type="Pfam" id="PF25990"/>
    </source>
</evidence>
<evidence type="ECO:0000313" key="5">
    <source>
        <dbReference type="EMBL" id="HDY60277.1"/>
    </source>
</evidence>
<dbReference type="NCBIfam" id="TIGR01730">
    <property type="entry name" value="RND_mfp"/>
    <property type="match status" value="1"/>
</dbReference>
<organism evidence="5">
    <name type="scientific">candidate division WOR-3 bacterium</name>
    <dbReference type="NCBI Taxonomy" id="2052148"/>
    <lineage>
        <taxon>Bacteria</taxon>
        <taxon>Bacteria division WOR-3</taxon>
    </lineage>
</organism>
<dbReference type="InterPro" id="IPR058625">
    <property type="entry name" value="MdtA-like_BSH"/>
</dbReference>
<dbReference type="GO" id="GO:1990281">
    <property type="term" value="C:efflux pump complex"/>
    <property type="evidence" value="ECO:0007669"/>
    <property type="project" value="TreeGrafter"/>
</dbReference>
<dbReference type="Pfam" id="PF25989">
    <property type="entry name" value="YknX_C"/>
    <property type="match status" value="1"/>
</dbReference>
<dbReference type="SUPFAM" id="SSF111369">
    <property type="entry name" value="HlyD-like secretion proteins"/>
    <property type="match status" value="1"/>
</dbReference>
<dbReference type="Gene3D" id="2.40.50.100">
    <property type="match status" value="1"/>
</dbReference>
<dbReference type="EMBL" id="DSKY01000022">
    <property type="protein sequence ID" value="HDY60277.1"/>
    <property type="molecule type" value="Genomic_DNA"/>
</dbReference>
<dbReference type="Gene3D" id="1.10.287.470">
    <property type="entry name" value="Helix hairpin bin"/>
    <property type="match status" value="1"/>
</dbReference>
<dbReference type="Pfam" id="PF25917">
    <property type="entry name" value="BSH_RND"/>
    <property type="match status" value="1"/>
</dbReference>
<feature type="domain" description="YknX-like C-terminal permuted SH3-like" evidence="3">
    <location>
        <begin position="282"/>
        <end position="356"/>
    </location>
</feature>